<dbReference type="InterPro" id="IPR001296">
    <property type="entry name" value="Glyco_trans_1"/>
</dbReference>
<evidence type="ECO:0000256" key="1">
    <source>
        <dbReference type="ARBA" id="ARBA00022679"/>
    </source>
</evidence>
<proteinExistence type="predicted"/>
<feature type="domain" description="Glycosyl transferase family 1" evidence="2">
    <location>
        <begin position="226"/>
        <end position="329"/>
    </location>
</feature>
<accession>A0ABT7C5T3</accession>
<organism evidence="3 4">
    <name type="scientific">Gulosibacter molinativorax</name>
    <dbReference type="NCBI Taxonomy" id="256821"/>
    <lineage>
        <taxon>Bacteria</taxon>
        <taxon>Bacillati</taxon>
        <taxon>Actinomycetota</taxon>
        <taxon>Actinomycetes</taxon>
        <taxon>Micrococcales</taxon>
        <taxon>Microbacteriaceae</taxon>
        <taxon>Gulosibacter</taxon>
    </lineage>
</organism>
<sequence>MPTVQGLYNITSGVGFTSSELNSLPGPYRVDKLAKSGVRLQPVPPLQLKSLKKIRDVVEHRSGMSIDVPLRALVRSPAADALLCVLEQHAVLPAKLRKRRLPPYRRMRLATISCWWAEEIQAGSTARIQEIRSIAKELDRIYVFSQNQVDIFAEIGIQSDRVLPVDFGVDHDFFTPAPTSTRRFQVLSVGIDRGRDYQSLVDAARLLPAVEFQIFTQAGRFSPDDLPRNVTVNSPVSLEEHRENLRSAKLVVIPTHDLAYPTGQSVLLEASACARPVLITDTEPMREYVIDGETGLFMPLHDAEGVASSISSALADEVRLNRIGKAARRSVESKFNFDSMWETIADDLRGLTTSKL</sequence>
<evidence type="ECO:0000259" key="2">
    <source>
        <dbReference type="Pfam" id="PF00534"/>
    </source>
</evidence>
<name>A0ABT7C5T3_9MICO</name>
<evidence type="ECO:0000313" key="4">
    <source>
        <dbReference type="Proteomes" id="UP001170379"/>
    </source>
</evidence>
<comment type="caution">
    <text evidence="3">The sequence shown here is derived from an EMBL/GenBank/DDBJ whole genome shotgun (WGS) entry which is preliminary data.</text>
</comment>
<gene>
    <name evidence="3" type="ORF">C7K25_01845</name>
</gene>
<dbReference type="EMBL" id="PXVD01000002">
    <property type="protein sequence ID" value="MDJ1370124.1"/>
    <property type="molecule type" value="Genomic_DNA"/>
</dbReference>
<evidence type="ECO:0000313" key="3">
    <source>
        <dbReference type="EMBL" id="MDJ1370124.1"/>
    </source>
</evidence>
<protein>
    <recommendedName>
        <fullName evidence="2">Glycosyl transferase family 1 domain-containing protein</fullName>
    </recommendedName>
</protein>
<dbReference type="Proteomes" id="UP001170379">
    <property type="component" value="Unassembled WGS sequence"/>
</dbReference>
<dbReference type="CDD" id="cd03801">
    <property type="entry name" value="GT4_PimA-like"/>
    <property type="match status" value="1"/>
</dbReference>
<keyword evidence="1" id="KW-0808">Transferase</keyword>
<dbReference type="PANTHER" id="PTHR46401">
    <property type="entry name" value="GLYCOSYLTRANSFERASE WBBK-RELATED"/>
    <property type="match status" value="1"/>
</dbReference>
<dbReference type="Gene3D" id="3.40.50.2000">
    <property type="entry name" value="Glycogen Phosphorylase B"/>
    <property type="match status" value="1"/>
</dbReference>
<dbReference type="Pfam" id="PF00534">
    <property type="entry name" value="Glycos_transf_1"/>
    <property type="match status" value="1"/>
</dbReference>
<reference evidence="3" key="2">
    <citation type="journal article" date="2022" name="Sci. Rep.">
        <title>In silico prediction of the enzymes involved in the degradation of the herbicide molinate by Gulosibacter molinativorax ON4T.</title>
        <authorList>
            <person name="Lopes A.R."/>
            <person name="Bunin E."/>
            <person name="Viana A.T."/>
            <person name="Froufe H."/>
            <person name="Munoz-Merida A."/>
            <person name="Pinho D."/>
            <person name="Figueiredo J."/>
            <person name="Barroso C."/>
            <person name="Vaz-Moreira I."/>
            <person name="Bellanger X."/>
            <person name="Egas C."/>
            <person name="Nunes O.C."/>
        </authorList>
    </citation>
    <scope>NUCLEOTIDE SEQUENCE</scope>
    <source>
        <strain evidence="3">ON4</strain>
    </source>
</reference>
<keyword evidence="4" id="KW-1185">Reference proteome</keyword>
<dbReference type="SUPFAM" id="SSF53756">
    <property type="entry name" value="UDP-Glycosyltransferase/glycogen phosphorylase"/>
    <property type="match status" value="1"/>
</dbReference>
<dbReference type="PANTHER" id="PTHR46401:SF2">
    <property type="entry name" value="GLYCOSYLTRANSFERASE WBBK-RELATED"/>
    <property type="match status" value="1"/>
</dbReference>
<reference evidence="3" key="1">
    <citation type="submission" date="2018-03" db="EMBL/GenBank/DDBJ databases">
        <authorList>
            <person name="Nunes O.C."/>
            <person name="Lopes A.R."/>
            <person name="Froufe H."/>
            <person name="Munoz-Merida A."/>
            <person name="Barroso C."/>
            <person name="Egas C."/>
        </authorList>
    </citation>
    <scope>NUCLEOTIDE SEQUENCE</scope>
    <source>
        <strain evidence="3">ON4</strain>
    </source>
</reference>